<dbReference type="PANTHER" id="PTHR30614:SF20">
    <property type="entry name" value="GLUTAMINE TRANSPORT SYSTEM PERMEASE PROTEIN GLNP"/>
    <property type="match status" value="1"/>
</dbReference>
<dbReference type="InterPro" id="IPR043429">
    <property type="entry name" value="ArtM/GltK/GlnP/TcyL/YhdX-like"/>
</dbReference>
<keyword evidence="8 9" id="KW-0472">Membrane</keyword>
<dbReference type="EMBL" id="JQCQ01000004">
    <property type="protein sequence ID" value="KRO26002.1"/>
    <property type="molecule type" value="Genomic_DNA"/>
</dbReference>
<evidence type="ECO:0000256" key="3">
    <source>
        <dbReference type="ARBA" id="ARBA00022448"/>
    </source>
</evidence>
<dbReference type="PATRIC" id="fig|480391.4.peg.1289"/>
<evidence type="ECO:0000256" key="5">
    <source>
        <dbReference type="ARBA" id="ARBA00022692"/>
    </source>
</evidence>
<dbReference type="PROSITE" id="PS50928">
    <property type="entry name" value="ABC_TM1"/>
    <property type="match status" value="1"/>
</dbReference>
<evidence type="ECO:0000256" key="6">
    <source>
        <dbReference type="ARBA" id="ARBA00022970"/>
    </source>
</evidence>
<feature type="transmembrane region" description="Helical" evidence="9">
    <location>
        <begin position="464"/>
        <end position="485"/>
    </location>
</feature>
<evidence type="ECO:0000313" key="12">
    <source>
        <dbReference type="Proteomes" id="UP000051249"/>
    </source>
</evidence>
<dbReference type="InterPro" id="IPR010065">
    <property type="entry name" value="AA_ABC_transptr_permease_3TM"/>
</dbReference>
<feature type="transmembrane region" description="Helical" evidence="9">
    <location>
        <begin position="349"/>
        <end position="375"/>
    </location>
</feature>
<evidence type="ECO:0000259" key="10">
    <source>
        <dbReference type="PROSITE" id="PS50928"/>
    </source>
</evidence>
<dbReference type="FunFam" id="1.10.3720.10:FF:000033">
    <property type="entry name" value="Polar amino acid ABC transporter permease"/>
    <property type="match status" value="1"/>
</dbReference>
<evidence type="ECO:0000313" key="11">
    <source>
        <dbReference type="EMBL" id="KRO26002.1"/>
    </source>
</evidence>
<sequence length="493" mass="53751">MVILKKAIKFSVLIMMVVTFIISGLTGIASADDQKGKTDQASTELYNKIKKRGYLVVGLSANYAPMEFHATVKGEDTIVGADVSVAKKVAHDMGVKLQVKEMDFDALIGAMKTGKIDMIISGMTNTPERAKEVLFSKPYMFEKQAMVIRKSDQDKYKGILDFKGAKVGAQTQSVQAQIAKQQLPNAKIMPVAKSNYIAAEIVNHKLDAGVLASEVAGSYVYQNKSLKVIYPKFVTPTAPTAIAMPLHATALKAQVDKSVDQIQSQKLFPKYLKDAYQVQKVNQSFFAKYNKFFIDGTIWTLAFAAISVVFGSIIGTLLAIMKIGTSFILKAIANVYIEFIRGTPLMVQAFMVFFGTQIIGFNLSPFVAGAIAMAINSGAYVAEIIRSGINSVSDGQSEAAASLGLNRSKALRYVILPQALKNIWPALGNEFVTVIKESSVLSVIGATELMFQASNVQGASFKPFLPIFIVAMIYFVLTFGISRILNIIEKRFV</sequence>
<dbReference type="SUPFAM" id="SSF53850">
    <property type="entry name" value="Periplasmic binding protein-like II"/>
    <property type="match status" value="1"/>
</dbReference>
<dbReference type="SMART" id="SM00062">
    <property type="entry name" value="PBPb"/>
    <property type="match status" value="1"/>
</dbReference>
<dbReference type="InterPro" id="IPR035906">
    <property type="entry name" value="MetI-like_sf"/>
</dbReference>
<dbReference type="GO" id="GO:0006865">
    <property type="term" value="P:amino acid transport"/>
    <property type="evidence" value="ECO:0007669"/>
    <property type="project" value="UniProtKB-KW"/>
</dbReference>
<keyword evidence="6" id="KW-0029">Amino-acid transport</keyword>
<dbReference type="AlphaFoldDB" id="A0A0R2NMF1"/>
<dbReference type="Gene3D" id="3.40.190.10">
    <property type="entry name" value="Periplasmic binding protein-like II"/>
    <property type="match status" value="2"/>
</dbReference>
<protein>
    <submittedName>
        <fullName evidence="11">Amino acid ABC superfamily ATP binding cassette transporter, membrane protein</fullName>
    </submittedName>
</protein>
<dbReference type="Proteomes" id="UP000051249">
    <property type="component" value="Unassembled WGS sequence"/>
</dbReference>
<dbReference type="InterPro" id="IPR000515">
    <property type="entry name" value="MetI-like"/>
</dbReference>
<reference evidence="11 12" key="1">
    <citation type="journal article" date="2015" name="Genome Announc.">
        <title>Expanding the biotechnology potential of lactobacilli through comparative genomics of 213 strains and associated genera.</title>
        <authorList>
            <person name="Sun Z."/>
            <person name="Harris H.M."/>
            <person name="McCann A."/>
            <person name="Guo C."/>
            <person name="Argimon S."/>
            <person name="Zhang W."/>
            <person name="Yang X."/>
            <person name="Jeffery I.B."/>
            <person name="Cooney J.C."/>
            <person name="Kagawa T.F."/>
            <person name="Liu W."/>
            <person name="Song Y."/>
            <person name="Salvetti E."/>
            <person name="Wrobel A."/>
            <person name="Rasinkangas P."/>
            <person name="Parkhill J."/>
            <person name="Rea M.C."/>
            <person name="O'Sullivan O."/>
            <person name="Ritari J."/>
            <person name="Douillard F.P."/>
            <person name="Paul Ross R."/>
            <person name="Yang R."/>
            <person name="Briner A.E."/>
            <person name="Felis G.E."/>
            <person name="de Vos W.M."/>
            <person name="Barrangou R."/>
            <person name="Klaenhammer T.R."/>
            <person name="Caufield P.W."/>
            <person name="Cui Y."/>
            <person name="Zhang H."/>
            <person name="O'Toole P.W."/>
        </authorList>
    </citation>
    <scope>NUCLEOTIDE SEQUENCE [LARGE SCALE GENOMIC DNA]</scope>
    <source>
        <strain evidence="11 12">DSM 23026</strain>
    </source>
</reference>
<keyword evidence="12" id="KW-1185">Reference proteome</keyword>
<evidence type="ECO:0000256" key="4">
    <source>
        <dbReference type="ARBA" id="ARBA00022475"/>
    </source>
</evidence>
<proteinExistence type="inferred from homology"/>
<feature type="domain" description="ABC transmembrane type-1" evidence="10">
    <location>
        <begin position="297"/>
        <end position="485"/>
    </location>
</feature>
<dbReference type="Pfam" id="PF00497">
    <property type="entry name" value="SBP_bac_3"/>
    <property type="match status" value="1"/>
</dbReference>
<accession>A0A0R2NMF1</accession>
<keyword evidence="5 9" id="KW-0812">Transmembrane</keyword>
<dbReference type="SUPFAM" id="SSF161098">
    <property type="entry name" value="MetI-like"/>
    <property type="match status" value="1"/>
</dbReference>
<dbReference type="CDD" id="cd06261">
    <property type="entry name" value="TM_PBP2"/>
    <property type="match status" value="1"/>
</dbReference>
<comment type="subcellular location">
    <subcellularLocation>
        <location evidence="1 9">Cell membrane</location>
        <topology evidence="1 9">Multi-pass membrane protein</topology>
    </subcellularLocation>
</comment>
<comment type="caution">
    <text evidence="11">The sequence shown here is derived from an EMBL/GenBank/DDBJ whole genome shotgun (WGS) entry which is preliminary data.</text>
</comment>
<keyword evidence="7 9" id="KW-1133">Transmembrane helix</keyword>
<gene>
    <name evidence="11" type="ORF">IV88_GL001270</name>
</gene>
<name>A0A0R2NMF1_9LACO</name>
<keyword evidence="3 9" id="KW-0813">Transport</keyword>
<organism evidence="11 12">
    <name type="scientific">Pediococcus argentinicus</name>
    <dbReference type="NCBI Taxonomy" id="480391"/>
    <lineage>
        <taxon>Bacteria</taxon>
        <taxon>Bacillati</taxon>
        <taxon>Bacillota</taxon>
        <taxon>Bacilli</taxon>
        <taxon>Lactobacillales</taxon>
        <taxon>Lactobacillaceae</taxon>
        <taxon>Pediococcus</taxon>
    </lineage>
</organism>
<dbReference type="GO" id="GO:0043190">
    <property type="term" value="C:ATP-binding cassette (ABC) transporter complex"/>
    <property type="evidence" value="ECO:0007669"/>
    <property type="project" value="InterPro"/>
</dbReference>
<feature type="transmembrane region" description="Helical" evidence="9">
    <location>
        <begin position="298"/>
        <end position="320"/>
    </location>
</feature>
<dbReference type="InterPro" id="IPR001638">
    <property type="entry name" value="Solute-binding_3/MltF_N"/>
</dbReference>
<keyword evidence="4" id="KW-1003">Cell membrane</keyword>
<comment type="similarity">
    <text evidence="2">Belongs to the binding-protein-dependent transport system permease family. HisMQ subfamily.</text>
</comment>
<dbReference type="Pfam" id="PF00528">
    <property type="entry name" value="BPD_transp_1"/>
    <property type="match status" value="1"/>
</dbReference>
<evidence type="ECO:0000256" key="1">
    <source>
        <dbReference type="ARBA" id="ARBA00004651"/>
    </source>
</evidence>
<dbReference type="NCBIfam" id="TIGR01726">
    <property type="entry name" value="HEQRo_perm_3TM"/>
    <property type="match status" value="1"/>
</dbReference>
<evidence type="ECO:0000256" key="8">
    <source>
        <dbReference type="ARBA" id="ARBA00023136"/>
    </source>
</evidence>
<evidence type="ECO:0000256" key="9">
    <source>
        <dbReference type="RuleBase" id="RU363032"/>
    </source>
</evidence>
<dbReference type="Gene3D" id="1.10.3720.10">
    <property type="entry name" value="MetI-like"/>
    <property type="match status" value="1"/>
</dbReference>
<evidence type="ECO:0000256" key="2">
    <source>
        <dbReference type="ARBA" id="ARBA00010072"/>
    </source>
</evidence>
<evidence type="ECO:0000256" key="7">
    <source>
        <dbReference type="ARBA" id="ARBA00022989"/>
    </source>
</evidence>
<dbReference type="PANTHER" id="PTHR30614">
    <property type="entry name" value="MEMBRANE COMPONENT OF AMINO ACID ABC TRANSPORTER"/>
    <property type="match status" value="1"/>
</dbReference>
<dbReference type="GO" id="GO:0022857">
    <property type="term" value="F:transmembrane transporter activity"/>
    <property type="evidence" value="ECO:0007669"/>
    <property type="project" value="InterPro"/>
</dbReference>